<dbReference type="InterPro" id="IPR000640">
    <property type="entry name" value="EFG_V-like"/>
</dbReference>
<dbReference type="Gene3D" id="2.40.30.10">
    <property type="entry name" value="Translation factors"/>
    <property type="match status" value="1"/>
</dbReference>
<dbReference type="InterPro" id="IPR035647">
    <property type="entry name" value="EFG_III/V"/>
</dbReference>
<keyword evidence="5" id="KW-0342">GTP-binding</keyword>
<dbReference type="Gene3D" id="3.30.70.240">
    <property type="match status" value="1"/>
</dbReference>
<dbReference type="InterPro" id="IPR047872">
    <property type="entry name" value="EFG_IV"/>
</dbReference>
<keyword evidence="2" id="KW-0547">Nucleotide-binding</keyword>
<dbReference type="NCBIfam" id="NF009891">
    <property type="entry name" value="PRK13351.1-1"/>
    <property type="match status" value="1"/>
</dbReference>
<dbReference type="PROSITE" id="PS51722">
    <property type="entry name" value="G_TR_2"/>
    <property type="match status" value="1"/>
</dbReference>
<protein>
    <recommendedName>
        <fullName evidence="1">Elongation factor G</fullName>
    </recommendedName>
</protein>
<dbReference type="Proteomes" id="UP000241193">
    <property type="component" value="Unassembled WGS sequence"/>
</dbReference>
<evidence type="ECO:0000313" key="9">
    <source>
        <dbReference type="Proteomes" id="UP000241193"/>
    </source>
</evidence>
<dbReference type="Gene3D" id="3.40.50.300">
    <property type="entry name" value="P-loop containing nucleotide triphosphate hydrolases"/>
    <property type="match status" value="1"/>
</dbReference>
<dbReference type="PANTHER" id="PTHR43261">
    <property type="entry name" value="TRANSLATION ELONGATION FACTOR G-RELATED"/>
    <property type="match status" value="1"/>
</dbReference>
<dbReference type="SMART" id="SM00838">
    <property type="entry name" value="EFG_C"/>
    <property type="match status" value="1"/>
</dbReference>
<dbReference type="Pfam" id="PF22042">
    <property type="entry name" value="EF-G_D2"/>
    <property type="match status" value="1"/>
</dbReference>
<dbReference type="InterPro" id="IPR000795">
    <property type="entry name" value="T_Tr_GTP-bd_dom"/>
</dbReference>
<dbReference type="GO" id="GO:0032790">
    <property type="term" value="P:ribosome disassembly"/>
    <property type="evidence" value="ECO:0007669"/>
    <property type="project" value="TreeGrafter"/>
</dbReference>
<dbReference type="Pfam" id="PF00679">
    <property type="entry name" value="EFG_C"/>
    <property type="match status" value="1"/>
</dbReference>
<evidence type="ECO:0000256" key="3">
    <source>
        <dbReference type="ARBA" id="ARBA00022768"/>
    </source>
</evidence>
<name>A0A2T4IE74_9RHOO</name>
<dbReference type="InterPro" id="IPR020568">
    <property type="entry name" value="Ribosomal_Su5_D2-typ_SF"/>
</dbReference>
<comment type="caution">
    <text evidence="8">The sequence shown here is derived from an EMBL/GenBank/DDBJ whole genome shotgun (WGS) entry which is preliminary data.</text>
</comment>
<dbReference type="SUPFAM" id="SSF54980">
    <property type="entry name" value="EF-G C-terminal domain-like"/>
    <property type="match status" value="2"/>
</dbReference>
<dbReference type="EMBL" id="PZKC01000008">
    <property type="protein sequence ID" value="PTD96077.1"/>
    <property type="molecule type" value="Genomic_DNA"/>
</dbReference>
<dbReference type="CDD" id="cd04170">
    <property type="entry name" value="EF-G_bact"/>
    <property type="match status" value="1"/>
</dbReference>
<evidence type="ECO:0000256" key="1">
    <source>
        <dbReference type="ARBA" id="ARBA00017872"/>
    </source>
</evidence>
<dbReference type="Pfam" id="PF14492">
    <property type="entry name" value="EFG_III"/>
    <property type="match status" value="1"/>
</dbReference>
<dbReference type="Pfam" id="PF03764">
    <property type="entry name" value="EFG_IV"/>
    <property type="match status" value="1"/>
</dbReference>
<evidence type="ECO:0000256" key="4">
    <source>
        <dbReference type="ARBA" id="ARBA00022917"/>
    </source>
</evidence>
<evidence type="ECO:0000259" key="7">
    <source>
        <dbReference type="PROSITE" id="PS51722"/>
    </source>
</evidence>
<dbReference type="SMART" id="SM00889">
    <property type="entry name" value="EFG_IV"/>
    <property type="match status" value="1"/>
</dbReference>
<dbReference type="GO" id="GO:0003924">
    <property type="term" value="F:GTPase activity"/>
    <property type="evidence" value="ECO:0007669"/>
    <property type="project" value="InterPro"/>
</dbReference>
<dbReference type="SUPFAM" id="SSF52540">
    <property type="entry name" value="P-loop containing nucleoside triphosphate hydrolases"/>
    <property type="match status" value="1"/>
</dbReference>
<dbReference type="AlphaFoldDB" id="A0A2T4IE74"/>
<organism evidence="8 9">
    <name type="scientific">Pseudothauera lacus</name>
    <dbReference type="NCBI Taxonomy" id="2136175"/>
    <lineage>
        <taxon>Bacteria</taxon>
        <taxon>Pseudomonadati</taxon>
        <taxon>Pseudomonadota</taxon>
        <taxon>Betaproteobacteria</taxon>
        <taxon>Rhodocyclales</taxon>
        <taxon>Zoogloeaceae</taxon>
        <taxon>Pseudothauera</taxon>
    </lineage>
</organism>
<keyword evidence="4" id="KW-0648">Protein biosynthesis</keyword>
<dbReference type="OrthoDB" id="9804431at2"/>
<dbReference type="SUPFAM" id="SSF50447">
    <property type="entry name" value="Translation proteins"/>
    <property type="match status" value="1"/>
</dbReference>
<dbReference type="Gene3D" id="3.30.70.870">
    <property type="entry name" value="Elongation Factor G (Translational Gtpase), domain 3"/>
    <property type="match status" value="1"/>
</dbReference>
<dbReference type="InterPro" id="IPR035649">
    <property type="entry name" value="EFG_V"/>
</dbReference>
<dbReference type="SUPFAM" id="SSF54211">
    <property type="entry name" value="Ribosomal protein S5 domain 2-like"/>
    <property type="match status" value="1"/>
</dbReference>
<keyword evidence="9" id="KW-1185">Reference proteome</keyword>
<dbReference type="InterPro" id="IPR053905">
    <property type="entry name" value="EF-G-like_DII"/>
</dbReference>
<dbReference type="GO" id="GO:0097216">
    <property type="term" value="F:guanosine tetraphosphate binding"/>
    <property type="evidence" value="ECO:0007669"/>
    <property type="project" value="UniProtKB-ARBA"/>
</dbReference>
<dbReference type="GO" id="GO:0005525">
    <property type="term" value="F:GTP binding"/>
    <property type="evidence" value="ECO:0007669"/>
    <property type="project" value="UniProtKB-KW"/>
</dbReference>
<dbReference type="InterPro" id="IPR009000">
    <property type="entry name" value="Transl_B-barrel_sf"/>
</dbReference>
<dbReference type="Gene3D" id="3.30.230.10">
    <property type="match status" value="1"/>
</dbReference>
<evidence type="ECO:0000256" key="5">
    <source>
        <dbReference type="ARBA" id="ARBA00023134"/>
    </source>
</evidence>
<dbReference type="InterPro" id="IPR027417">
    <property type="entry name" value="P-loop_NTPase"/>
</dbReference>
<dbReference type="RefSeq" id="WP_107493737.1">
    <property type="nucleotide sequence ID" value="NZ_PZKC01000008.1"/>
</dbReference>
<dbReference type="PANTHER" id="PTHR43261:SF6">
    <property type="entry name" value="ELONGATION FACTOR G-LIKE PROTEIN"/>
    <property type="match status" value="1"/>
</dbReference>
<dbReference type="InterPro" id="IPR005517">
    <property type="entry name" value="Transl_elong_EFG/EF2_IV"/>
</dbReference>
<keyword evidence="3 8" id="KW-0251">Elongation factor</keyword>
<accession>A0A2T4IE74</accession>
<dbReference type="CDD" id="cd03713">
    <property type="entry name" value="EFG_mtEFG_C"/>
    <property type="match status" value="1"/>
</dbReference>
<dbReference type="CDD" id="cd01434">
    <property type="entry name" value="EFG_mtEFG1_IV"/>
    <property type="match status" value="1"/>
</dbReference>
<evidence type="ECO:0000256" key="6">
    <source>
        <dbReference type="ARBA" id="ARBA00024731"/>
    </source>
</evidence>
<gene>
    <name evidence="8" type="primary">fusA</name>
    <name evidence="8" type="ORF">C8261_10890</name>
</gene>
<dbReference type="Pfam" id="PF00009">
    <property type="entry name" value="GTP_EFTU"/>
    <property type="match status" value="1"/>
</dbReference>
<feature type="domain" description="Tr-type G" evidence="7">
    <location>
        <begin position="7"/>
        <end position="263"/>
    </location>
</feature>
<sequence>MVPSSVHDIRNLALLGQTGSGKTTLLEALLLASGAIASAGSIERGDTVSDFDPREKAIGHSLNTSLVHLEWAGHWINLLDTPGTPDFLGRALLALPAVETALVVVNAQAGVESVTRRAMEAAADKCRMIVVNRIDAAGVDFAALMETLSAAFGRECLPINLPAPDGGRVIDCFFAPDHGAATAFSSVAAAHDAIVDQVVEVDEALMARYLEQGQALDPGQLHDPFEQALREGHLIPVCFVSARSGAGVAELLEVIGRLAPDPTEGNPPHFVRGEGAEAQPVAIASDGSGHALAHVFQIHNDPYRGKLALFRIHQGSIASGAQLYIGDARKPFKAAHLLRINGRQQNEIALGVCGDICAVARVDDIHRDAVLHDSHDEDRHHLLPPHYPQPVHGLALLPHKPGDEQKLADALARLVDEDPCLEVSYDPQGRQTVVRGLGELHLRVVLEQLAERWNISVDTAAPAIPYRETITATAEARYRHKKQSGGAGQFGEVALRVEPLPRDSGLQLADETRGGVIPVQFMAAVEKGVRQAVGEGCLAGFPLQDLKVTVFDGKHHAVDSNEISFITAARHALLEAAAAARPQVLEPMLSVEVRADEARFGEISGEFSARRGRLVGTDAAGNGRLALTALVPMAAMEGFEARLKAICAGESECTLTASGFEAAPADVQQRLAHAHGSRGRAEQ</sequence>
<reference evidence="8 9" key="1">
    <citation type="submission" date="2018-03" db="EMBL/GenBank/DDBJ databases">
        <authorList>
            <person name="Keele B.F."/>
        </authorList>
    </citation>
    <scope>NUCLEOTIDE SEQUENCE [LARGE SCALE GENOMIC DNA]</scope>
    <source>
        <strain evidence="8 9">D20</strain>
    </source>
</reference>
<dbReference type="NCBIfam" id="NF009381">
    <property type="entry name" value="PRK12740.1-5"/>
    <property type="match status" value="1"/>
</dbReference>
<dbReference type="InterPro" id="IPR014721">
    <property type="entry name" value="Ribsml_uS5_D2-typ_fold_subgr"/>
</dbReference>
<dbReference type="InterPro" id="IPR041095">
    <property type="entry name" value="EFG_II"/>
</dbReference>
<reference evidence="8 9" key="2">
    <citation type="submission" date="2018-04" db="EMBL/GenBank/DDBJ databases">
        <title>Thauera lacus sp. nov., isolated from an saline lake in Inner Mongolia, China.</title>
        <authorList>
            <person name="Liang Q.-Y."/>
        </authorList>
    </citation>
    <scope>NUCLEOTIDE SEQUENCE [LARGE SCALE GENOMIC DNA]</scope>
    <source>
        <strain evidence="8 9">D20</strain>
    </source>
</reference>
<evidence type="ECO:0000256" key="2">
    <source>
        <dbReference type="ARBA" id="ARBA00022741"/>
    </source>
</evidence>
<dbReference type="GO" id="GO:0003746">
    <property type="term" value="F:translation elongation factor activity"/>
    <property type="evidence" value="ECO:0007669"/>
    <property type="project" value="UniProtKB-KW"/>
</dbReference>
<comment type="function">
    <text evidence="6">Catalyzes the GTP-dependent ribosomal translocation step during translation elongation. During this step, the ribosome changes from the pre-translocational (PRE) to the post-translocational (POST) state as the newly formed A-site-bound peptidyl-tRNA and P-site-bound deacylated tRNA move to the P and E sites, respectively. Catalyzes the coordinated movement of the two tRNA molecules, the mRNA and conformational changes in the ribosome.</text>
</comment>
<evidence type="ECO:0000313" key="8">
    <source>
        <dbReference type="EMBL" id="PTD96077.1"/>
    </source>
</evidence>
<proteinExistence type="predicted"/>